<proteinExistence type="inferred from homology"/>
<dbReference type="PANTHER" id="PTHR43335">
    <property type="entry name" value="ABC TRANSPORTER, ATP-BINDING PROTEIN"/>
    <property type="match status" value="1"/>
</dbReference>
<name>A0A939G7W7_9BACT</name>
<keyword evidence="7" id="KW-1185">Reference proteome</keyword>
<dbReference type="PROSITE" id="PS50893">
    <property type="entry name" value="ABC_TRANSPORTER_2"/>
    <property type="match status" value="1"/>
</dbReference>
<dbReference type="InterPro" id="IPR003439">
    <property type="entry name" value="ABC_transporter-like_ATP-bd"/>
</dbReference>
<evidence type="ECO:0000313" key="7">
    <source>
        <dbReference type="Proteomes" id="UP000664795"/>
    </source>
</evidence>
<dbReference type="RefSeq" id="WP_207336231.1">
    <property type="nucleotide sequence ID" value="NZ_JAFMYU010000011.1"/>
</dbReference>
<dbReference type="Gene3D" id="3.40.50.300">
    <property type="entry name" value="P-loop containing nucleotide triphosphate hydrolases"/>
    <property type="match status" value="1"/>
</dbReference>
<dbReference type="CDD" id="cd03264">
    <property type="entry name" value="ABC_drug_resistance_like"/>
    <property type="match status" value="1"/>
</dbReference>
<keyword evidence="4 6" id="KW-0067">ATP-binding</keyword>
<dbReference type="GO" id="GO:0005524">
    <property type="term" value="F:ATP binding"/>
    <property type="evidence" value="ECO:0007669"/>
    <property type="project" value="UniProtKB-KW"/>
</dbReference>
<dbReference type="EMBL" id="JAFMYU010000011">
    <property type="protein sequence ID" value="MBO0932264.1"/>
    <property type="molecule type" value="Genomic_DNA"/>
</dbReference>
<evidence type="ECO:0000256" key="4">
    <source>
        <dbReference type="ARBA" id="ARBA00022840"/>
    </source>
</evidence>
<gene>
    <name evidence="6" type="ORF">J2I48_14725</name>
</gene>
<dbReference type="GO" id="GO:0016887">
    <property type="term" value="F:ATP hydrolysis activity"/>
    <property type="evidence" value="ECO:0007669"/>
    <property type="project" value="InterPro"/>
</dbReference>
<keyword evidence="2" id="KW-0813">Transport</keyword>
<reference evidence="6 7" key="1">
    <citation type="submission" date="2021-03" db="EMBL/GenBank/DDBJ databases">
        <title>Fibrella sp. HMF5036 genome sequencing and assembly.</title>
        <authorList>
            <person name="Kang H."/>
            <person name="Kim H."/>
            <person name="Bae S."/>
            <person name="Joh K."/>
        </authorList>
    </citation>
    <scope>NUCLEOTIDE SEQUENCE [LARGE SCALE GENOMIC DNA]</scope>
    <source>
        <strain evidence="6 7">HMF5036</strain>
    </source>
</reference>
<accession>A0A939G7W7</accession>
<dbReference type="PROSITE" id="PS00211">
    <property type="entry name" value="ABC_TRANSPORTER_1"/>
    <property type="match status" value="1"/>
</dbReference>
<sequence length="290" mass="31697">MELVIQNLSKTYANGVRALDNVSLTIPTGMYGLLGQNGAGKSTLMRTLATLQDADSGTAMLDDLDVLNQKETVRRTLGYLPQEFGVYPRVSASELLDHFAMLKGVINGKQRAQLVEALLHRVNLWDVRKKAVSSYSGGMKQRFGIAQALIGEPKLIIVDEPTAGLDPGERNRFYNLLSEIGENVVVILSTHIVQDVMELCNNMAIIHQGRVLFGGTPQAAVNGLSGKIWAKSINKSDLPTYQQTHTVISSKLVAGKPQIHVLSDIDPGDGFRAAEPDLEDVFFSELRIKN</sequence>
<evidence type="ECO:0000256" key="3">
    <source>
        <dbReference type="ARBA" id="ARBA00022741"/>
    </source>
</evidence>
<evidence type="ECO:0000313" key="6">
    <source>
        <dbReference type="EMBL" id="MBO0932264.1"/>
    </source>
</evidence>
<dbReference type="InterPro" id="IPR017871">
    <property type="entry name" value="ABC_transporter-like_CS"/>
</dbReference>
<evidence type="ECO:0000256" key="1">
    <source>
        <dbReference type="ARBA" id="ARBA00005417"/>
    </source>
</evidence>
<comment type="similarity">
    <text evidence="1">Belongs to the ABC transporter superfamily.</text>
</comment>
<dbReference type="InterPro" id="IPR027417">
    <property type="entry name" value="P-loop_NTPase"/>
</dbReference>
<dbReference type="InterPro" id="IPR003593">
    <property type="entry name" value="AAA+_ATPase"/>
</dbReference>
<keyword evidence="3" id="KW-0547">Nucleotide-binding</keyword>
<evidence type="ECO:0000256" key="2">
    <source>
        <dbReference type="ARBA" id="ARBA00022448"/>
    </source>
</evidence>
<protein>
    <submittedName>
        <fullName evidence="6">ABC transporter ATP-binding protein</fullName>
    </submittedName>
</protein>
<dbReference type="Proteomes" id="UP000664795">
    <property type="component" value="Unassembled WGS sequence"/>
</dbReference>
<dbReference type="AlphaFoldDB" id="A0A939G7W7"/>
<comment type="caution">
    <text evidence="6">The sequence shown here is derived from an EMBL/GenBank/DDBJ whole genome shotgun (WGS) entry which is preliminary data.</text>
</comment>
<organism evidence="6 7">
    <name type="scientific">Fibrella aquatilis</name>
    <dbReference type="NCBI Taxonomy" id="2817059"/>
    <lineage>
        <taxon>Bacteria</taxon>
        <taxon>Pseudomonadati</taxon>
        <taxon>Bacteroidota</taxon>
        <taxon>Cytophagia</taxon>
        <taxon>Cytophagales</taxon>
        <taxon>Spirosomataceae</taxon>
        <taxon>Fibrella</taxon>
    </lineage>
</organism>
<dbReference type="PANTHER" id="PTHR43335:SF2">
    <property type="entry name" value="ABC TRANSPORTER, ATP-BINDING PROTEIN"/>
    <property type="match status" value="1"/>
</dbReference>
<dbReference type="SUPFAM" id="SSF52540">
    <property type="entry name" value="P-loop containing nucleoside triphosphate hydrolases"/>
    <property type="match status" value="1"/>
</dbReference>
<dbReference type="SMART" id="SM00382">
    <property type="entry name" value="AAA"/>
    <property type="match status" value="1"/>
</dbReference>
<dbReference type="Pfam" id="PF00005">
    <property type="entry name" value="ABC_tran"/>
    <property type="match status" value="1"/>
</dbReference>
<feature type="domain" description="ABC transporter" evidence="5">
    <location>
        <begin position="3"/>
        <end position="233"/>
    </location>
</feature>
<evidence type="ECO:0000259" key="5">
    <source>
        <dbReference type="PROSITE" id="PS50893"/>
    </source>
</evidence>